<protein>
    <submittedName>
        <fullName evidence="2">Uncharacterized protein</fullName>
    </submittedName>
</protein>
<feature type="non-terminal residue" evidence="2">
    <location>
        <position position="68"/>
    </location>
</feature>
<reference evidence="2" key="1">
    <citation type="submission" date="2014-12" db="EMBL/GenBank/DDBJ databases">
        <title>Insight into the proteome of Arion vulgaris.</title>
        <authorList>
            <person name="Aradska J."/>
            <person name="Bulat T."/>
            <person name="Smidak R."/>
            <person name="Sarate P."/>
            <person name="Gangsoo J."/>
            <person name="Sialana F."/>
            <person name="Bilban M."/>
            <person name="Lubec G."/>
        </authorList>
    </citation>
    <scope>NUCLEOTIDE SEQUENCE</scope>
    <source>
        <tissue evidence="2">Skin</tissue>
    </source>
</reference>
<dbReference type="AlphaFoldDB" id="A0A0B6Y4E8"/>
<accession>A0A0B6Y4E8</accession>
<name>A0A0B6Y4E8_9EUPU</name>
<feature type="compositionally biased region" description="Basic and acidic residues" evidence="1">
    <location>
        <begin position="51"/>
        <end position="68"/>
    </location>
</feature>
<sequence length="68" mass="7745">TNVSSKLSPILIDKADSSLDIEDTSYLPFLHDKEIKNTQFNMKMLDFEDNNEQHTDGMKDVDDLGKTP</sequence>
<evidence type="ECO:0000256" key="1">
    <source>
        <dbReference type="SAM" id="MobiDB-lite"/>
    </source>
</evidence>
<gene>
    <name evidence="2" type="primary">ORF10641</name>
</gene>
<evidence type="ECO:0000313" key="2">
    <source>
        <dbReference type="EMBL" id="CEK50395.1"/>
    </source>
</evidence>
<proteinExistence type="predicted"/>
<dbReference type="EMBL" id="HACG01003530">
    <property type="protein sequence ID" value="CEK50395.1"/>
    <property type="molecule type" value="Transcribed_RNA"/>
</dbReference>
<organism evidence="2">
    <name type="scientific">Arion vulgaris</name>
    <dbReference type="NCBI Taxonomy" id="1028688"/>
    <lineage>
        <taxon>Eukaryota</taxon>
        <taxon>Metazoa</taxon>
        <taxon>Spiralia</taxon>
        <taxon>Lophotrochozoa</taxon>
        <taxon>Mollusca</taxon>
        <taxon>Gastropoda</taxon>
        <taxon>Heterobranchia</taxon>
        <taxon>Euthyneura</taxon>
        <taxon>Panpulmonata</taxon>
        <taxon>Eupulmonata</taxon>
        <taxon>Stylommatophora</taxon>
        <taxon>Helicina</taxon>
        <taxon>Arionoidea</taxon>
        <taxon>Arionidae</taxon>
        <taxon>Arion</taxon>
    </lineage>
</organism>
<feature type="region of interest" description="Disordered" evidence="1">
    <location>
        <begin position="49"/>
        <end position="68"/>
    </location>
</feature>
<feature type="non-terminal residue" evidence="2">
    <location>
        <position position="1"/>
    </location>
</feature>